<organism evidence="2 3">
    <name type="scientific">Actinidia rufa</name>
    <dbReference type="NCBI Taxonomy" id="165716"/>
    <lineage>
        <taxon>Eukaryota</taxon>
        <taxon>Viridiplantae</taxon>
        <taxon>Streptophyta</taxon>
        <taxon>Embryophyta</taxon>
        <taxon>Tracheophyta</taxon>
        <taxon>Spermatophyta</taxon>
        <taxon>Magnoliopsida</taxon>
        <taxon>eudicotyledons</taxon>
        <taxon>Gunneridae</taxon>
        <taxon>Pentapetalae</taxon>
        <taxon>asterids</taxon>
        <taxon>Ericales</taxon>
        <taxon>Actinidiaceae</taxon>
        <taxon>Actinidia</taxon>
    </lineage>
</organism>
<name>A0A7J0G3N1_9ERIC</name>
<dbReference type="GO" id="GO:0070475">
    <property type="term" value="P:rRNA base methylation"/>
    <property type="evidence" value="ECO:0007669"/>
    <property type="project" value="InterPro"/>
</dbReference>
<protein>
    <submittedName>
        <fullName evidence="2">ATP-binding protein, putative</fullName>
    </submittedName>
</protein>
<evidence type="ECO:0000313" key="3">
    <source>
        <dbReference type="Proteomes" id="UP000585474"/>
    </source>
</evidence>
<evidence type="ECO:0000313" key="2">
    <source>
        <dbReference type="EMBL" id="GFZ05391.1"/>
    </source>
</evidence>
<accession>A0A7J0G3N1</accession>
<keyword evidence="2" id="KW-0067">ATP-binding</keyword>
<gene>
    <name evidence="2" type="ORF">Acr_17g0009630</name>
</gene>
<dbReference type="Pfam" id="PF10354">
    <property type="entry name" value="BMT5-like"/>
    <property type="match status" value="2"/>
</dbReference>
<dbReference type="PANTHER" id="PTHR11538">
    <property type="entry name" value="PHENYLALANYL-TRNA SYNTHETASE"/>
    <property type="match status" value="1"/>
</dbReference>
<keyword evidence="3" id="KW-1185">Reference proteome</keyword>
<dbReference type="OrthoDB" id="273345at2759"/>
<keyword evidence="2" id="KW-0547">Nucleotide-binding</keyword>
<reference evidence="2 3" key="1">
    <citation type="submission" date="2019-07" db="EMBL/GenBank/DDBJ databases">
        <title>De Novo Assembly of kiwifruit Actinidia rufa.</title>
        <authorList>
            <person name="Sugita-Konishi S."/>
            <person name="Sato K."/>
            <person name="Mori E."/>
            <person name="Abe Y."/>
            <person name="Kisaki G."/>
            <person name="Hamano K."/>
            <person name="Suezawa K."/>
            <person name="Otani M."/>
            <person name="Fukuda T."/>
            <person name="Manabe T."/>
            <person name="Gomi K."/>
            <person name="Tabuchi M."/>
            <person name="Akimitsu K."/>
            <person name="Kataoka I."/>
        </authorList>
    </citation>
    <scope>NUCLEOTIDE SEQUENCE [LARGE SCALE GENOMIC DNA]</scope>
    <source>
        <strain evidence="3">cv. Fuchu</strain>
    </source>
</reference>
<dbReference type="PANTHER" id="PTHR11538:SF64">
    <property type="entry name" value="25S RRNA (URIDINE-N(3))-METHYLTRANSFERASE BMT5-LIKE DOMAIN-CONTAINING PROTEIN"/>
    <property type="match status" value="1"/>
</dbReference>
<dbReference type="EMBL" id="BJWL01000017">
    <property type="protein sequence ID" value="GFZ05391.1"/>
    <property type="molecule type" value="Genomic_DNA"/>
</dbReference>
<feature type="domain" description="25S rRNA (uridine-N(3))-methyltransferase BMT5-like" evidence="1">
    <location>
        <begin position="74"/>
        <end position="163"/>
    </location>
</feature>
<dbReference type="AlphaFoldDB" id="A0A7J0G3N1"/>
<sequence length="226" mass="25587">MSEKKKVRWIKHYNSAQKILLVGEGDFSFSACLAKAFGSALNMVATSLHSRELLREKHWTSEAHLVDLKRLGCLCFNFPHAGHFIGLRESDAELIEMHKELLRAFFKSAIEMVGEGGEVHVNHRDDYPYNTWEVEKLAEEAGFGLKERVGFEKWEYPGYHNKRGGDINCNKTFPLKDSAFTFKFSLINKNNDVDLVQKNEMSDTAVSGHDMAGLVADVECLQVSSN</sequence>
<dbReference type="GO" id="GO:0070042">
    <property type="term" value="F:rRNA (uridine-N3-)-methyltransferase activity"/>
    <property type="evidence" value="ECO:0007669"/>
    <property type="project" value="InterPro"/>
</dbReference>
<dbReference type="GO" id="GO:0005737">
    <property type="term" value="C:cytoplasm"/>
    <property type="evidence" value="ECO:0007669"/>
    <property type="project" value="TreeGrafter"/>
</dbReference>
<dbReference type="InterPro" id="IPR019446">
    <property type="entry name" value="BMT5-like"/>
</dbReference>
<dbReference type="Proteomes" id="UP000585474">
    <property type="component" value="Unassembled WGS sequence"/>
</dbReference>
<proteinExistence type="predicted"/>
<evidence type="ECO:0000259" key="1">
    <source>
        <dbReference type="Pfam" id="PF10354"/>
    </source>
</evidence>
<dbReference type="GO" id="GO:0005524">
    <property type="term" value="F:ATP binding"/>
    <property type="evidence" value="ECO:0007669"/>
    <property type="project" value="UniProtKB-KW"/>
</dbReference>
<feature type="domain" description="25S rRNA (uridine-N(3))-methyltransferase BMT5-like" evidence="1">
    <location>
        <begin position="20"/>
        <end position="73"/>
    </location>
</feature>
<comment type="caution">
    <text evidence="2">The sequence shown here is derived from an EMBL/GenBank/DDBJ whole genome shotgun (WGS) entry which is preliminary data.</text>
</comment>